<evidence type="ECO:0000313" key="3">
    <source>
        <dbReference type="RefSeq" id="XP_019704307.1"/>
    </source>
</evidence>
<dbReference type="OrthoDB" id="420422at2759"/>
<dbReference type="AlphaFoldDB" id="A0A6J0PF77"/>
<dbReference type="GO" id="GO:0005524">
    <property type="term" value="F:ATP binding"/>
    <property type="evidence" value="ECO:0007669"/>
    <property type="project" value="InterPro"/>
</dbReference>
<dbReference type="RefSeq" id="XP_073106589.1">
    <property type="nucleotide sequence ID" value="XM_073250488.1"/>
</dbReference>
<dbReference type="InterPro" id="IPR027417">
    <property type="entry name" value="P-loop_NTPase"/>
</dbReference>
<dbReference type="SUPFAM" id="SSF52540">
    <property type="entry name" value="P-loop containing nucleoside triphosphate hydrolases"/>
    <property type="match status" value="1"/>
</dbReference>
<dbReference type="RefSeq" id="XP_073106646.1">
    <property type="nucleotide sequence ID" value="XM_073250545.1"/>
</dbReference>
<dbReference type="InParanoid" id="A0A6J0PF77"/>
<dbReference type="PANTHER" id="PTHR46644">
    <property type="entry name" value="DNA REPAIR PROTEIN XRCC2"/>
    <property type="match status" value="1"/>
</dbReference>
<dbReference type="GO" id="GO:0003677">
    <property type="term" value="F:DNA binding"/>
    <property type="evidence" value="ECO:0007669"/>
    <property type="project" value="InterPro"/>
</dbReference>
<reference evidence="3" key="1">
    <citation type="submission" date="2025-08" db="UniProtKB">
        <authorList>
            <consortium name="RefSeq"/>
        </authorList>
    </citation>
    <scope>IDENTIFICATION</scope>
</reference>
<dbReference type="GO" id="GO:0140664">
    <property type="term" value="F:ATP-dependent DNA damage sensor activity"/>
    <property type="evidence" value="ECO:0007669"/>
    <property type="project" value="InterPro"/>
</dbReference>
<dbReference type="GO" id="GO:0005657">
    <property type="term" value="C:replication fork"/>
    <property type="evidence" value="ECO:0007669"/>
    <property type="project" value="InterPro"/>
</dbReference>
<dbReference type="RefSeq" id="XP_073106466.1">
    <property type="nucleotide sequence ID" value="XM_073250365.1"/>
</dbReference>
<dbReference type="PROSITE" id="PS50162">
    <property type="entry name" value="RECA_2"/>
    <property type="match status" value="1"/>
</dbReference>
<protein>
    <submittedName>
        <fullName evidence="3">DNA repair protein XRCC2 homolog isoform X1</fullName>
    </submittedName>
</protein>
<dbReference type="RefSeq" id="XP_073106640.1">
    <property type="nucleotide sequence ID" value="XM_073250539.1"/>
</dbReference>
<dbReference type="InterPro" id="IPR030547">
    <property type="entry name" value="XRCC2"/>
</dbReference>
<proteinExistence type="predicted"/>
<feature type="domain" description="RecA family profile 1" evidence="1">
    <location>
        <begin position="19"/>
        <end position="244"/>
    </location>
</feature>
<dbReference type="CDD" id="cd19490">
    <property type="entry name" value="XRCC2"/>
    <property type="match status" value="1"/>
</dbReference>
<dbReference type="GO" id="GO:0000724">
    <property type="term" value="P:double-strand break repair via homologous recombination"/>
    <property type="evidence" value="ECO:0007669"/>
    <property type="project" value="InterPro"/>
</dbReference>
<dbReference type="PANTHER" id="PTHR46644:SF2">
    <property type="entry name" value="DNA REPAIR PROTEIN XRCC2"/>
    <property type="match status" value="1"/>
</dbReference>
<dbReference type="KEGG" id="egu:105037939"/>
<accession>A0A6J0PF77</accession>
<dbReference type="Proteomes" id="UP000504607">
    <property type="component" value="Chromosome 2"/>
</dbReference>
<dbReference type="Gene3D" id="3.40.50.300">
    <property type="entry name" value="P-loop containing nucleotide triphosphate hydrolases"/>
    <property type="match status" value="1"/>
</dbReference>
<dbReference type="InterPro" id="IPR020588">
    <property type="entry name" value="RecA_ATP-bd"/>
</dbReference>
<sequence>MEENPRGWIHGDETAKAMLSRILTERPFLFLPPLHRVPLRVGNVVEIAGPSPSAKSQILLHAAVNCILPEEWKGIRFGGLGRMVMYFDLDCRFDVLRLSQILKHRIMEAYRSTNNTYWKEKGEHQKNDAPTTHMYLCDDELFLDCMRRFLYIRCYNSFEFLAALKAMHSHSQRESEALGVSVHFLMIDSIGAFYWMDRACQPMPIGGSKRKNVSLQSLAEAVVQEICKLLQMQPVLVLATKATIFGAGTSGNDAQRLAHDVNLPILRSTSSTRAFGKWCSEGKMDSRTSSREGEKLMYREYMPSSWQSFVTHRVHLQALDEIISGGEYGTLLTYASQWVQPPLNIKDKFAIRDDGIFLIT</sequence>
<dbReference type="RefSeq" id="XP_019704307.1">
    <property type="nucleotide sequence ID" value="XM_019848748.2"/>
</dbReference>
<dbReference type="RefSeq" id="XP_073106652.1">
    <property type="nucleotide sequence ID" value="XM_073250551.1"/>
</dbReference>
<dbReference type="GeneID" id="105037939"/>
<organism evidence="2 3">
    <name type="scientific">Elaeis guineensis var. tenera</name>
    <name type="common">Oil palm</name>
    <dbReference type="NCBI Taxonomy" id="51953"/>
    <lineage>
        <taxon>Eukaryota</taxon>
        <taxon>Viridiplantae</taxon>
        <taxon>Streptophyta</taxon>
        <taxon>Embryophyta</taxon>
        <taxon>Tracheophyta</taxon>
        <taxon>Spermatophyta</taxon>
        <taxon>Magnoliopsida</taxon>
        <taxon>Liliopsida</taxon>
        <taxon>Arecaceae</taxon>
        <taxon>Arecoideae</taxon>
        <taxon>Cocoseae</taxon>
        <taxon>Elaeidinae</taxon>
        <taxon>Elaeis</taxon>
    </lineage>
</organism>
<gene>
    <name evidence="3" type="primary">LOC105037939</name>
</gene>
<dbReference type="RefSeq" id="XP_073106651.1">
    <property type="nucleotide sequence ID" value="XM_073250550.1"/>
</dbReference>
<dbReference type="RefSeq" id="XP_073106527.1">
    <property type="nucleotide sequence ID" value="XM_073250426.1"/>
</dbReference>
<dbReference type="GO" id="GO:0033063">
    <property type="term" value="C:Rad51B-Rad51C-Rad51D-XRCC2 complex"/>
    <property type="evidence" value="ECO:0007669"/>
    <property type="project" value="InterPro"/>
</dbReference>
<evidence type="ECO:0000313" key="2">
    <source>
        <dbReference type="Proteomes" id="UP000504607"/>
    </source>
</evidence>
<keyword evidence="2" id="KW-1185">Reference proteome</keyword>
<evidence type="ECO:0000259" key="1">
    <source>
        <dbReference type="PROSITE" id="PS50162"/>
    </source>
</evidence>
<dbReference type="RefSeq" id="XP_073106499.1">
    <property type="nucleotide sequence ID" value="XM_073250398.1"/>
</dbReference>
<dbReference type="RefSeq" id="XP_073106563.1">
    <property type="nucleotide sequence ID" value="XM_073250462.1"/>
</dbReference>
<dbReference type="RefSeq" id="XP_073106505.1">
    <property type="nucleotide sequence ID" value="XM_073250404.1"/>
</dbReference>
<name>A0A6J0PF77_ELAGV</name>